<evidence type="ECO:0000313" key="3">
    <source>
        <dbReference type="EMBL" id="WZL76655.1"/>
    </source>
</evidence>
<dbReference type="Proteomes" id="UP001461341">
    <property type="component" value="Chromosome"/>
</dbReference>
<protein>
    <submittedName>
        <fullName evidence="3">FAD-dependent oxidoreductase</fullName>
    </submittedName>
</protein>
<dbReference type="PRINTS" id="PR00368">
    <property type="entry name" value="FADPNR"/>
</dbReference>
<dbReference type="InterPro" id="IPR036188">
    <property type="entry name" value="FAD/NAD-bd_sf"/>
</dbReference>
<keyword evidence="1" id="KW-0560">Oxidoreductase</keyword>
<accession>A0ABZ2YCC6</accession>
<sequence>MECDFLIVGAGPAGLAIGKKLSAYGRVLLLEKNDTVGGLAATLGCKAHQQCLYCGICRNVDLSRQIGDLRSLVFYPRDILKVTRFDAGFQVATNCEEIRAKYVVIASGAEPFDARKVPNLGYGRLEGVLSGLDVERSMNDGRVFELFPPQGRVAFIQCVGSRSFKEKRGYCSQICCRYALRALDFLRYFLPGLEFTMFYMDLQIFGAKSDYLWEVARNKVSLIRSIPFRVEGENGSLEVFYENEHAQVIKEEFDRVVLSIGLSPGSSTKNLARIFGLELDEWGFIRNFGGGRTSNPGVFVCGTAGGPKDVETTIFEACQVAENILEIAG</sequence>
<dbReference type="Pfam" id="PF07992">
    <property type="entry name" value="Pyr_redox_2"/>
    <property type="match status" value="1"/>
</dbReference>
<dbReference type="InterPro" id="IPR051691">
    <property type="entry name" value="Metab_Enz_Cyan_OpOx_G3PDH"/>
</dbReference>
<feature type="domain" description="FAD/NAD(P)-binding" evidence="2">
    <location>
        <begin position="4"/>
        <end position="120"/>
    </location>
</feature>
<dbReference type="Gene3D" id="3.50.50.60">
    <property type="entry name" value="FAD/NAD(P)-binding domain"/>
    <property type="match status" value="3"/>
</dbReference>
<gene>
    <name evidence="3" type="ORF">QBE54_02665</name>
</gene>
<dbReference type="RefSeq" id="WP_369018820.1">
    <property type="nucleotide sequence ID" value="NZ_CP121689.1"/>
</dbReference>
<dbReference type="PRINTS" id="PR00411">
    <property type="entry name" value="PNDRDTASEI"/>
</dbReference>
<dbReference type="SUPFAM" id="SSF51905">
    <property type="entry name" value="FAD/NAD(P)-binding domain"/>
    <property type="match status" value="1"/>
</dbReference>
<proteinExistence type="predicted"/>
<dbReference type="EMBL" id="CP121689">
    <property type="protein sequence ID" value="WZL76655.1"/>
    <property type="molecule type" value="Genomic_DNA"/>
</dbReference>
<name>A0ABZ2YCC6_9BACT</name>
<organism evidence="3 4">
    <name type="scientific">Thermatribacter velox</name>
    <dbReference type="NCBI Taxonomy" id="3039681"/>
    <lineage>
        <taxon>Bacteria</taxon>
        <taxon>Pseudomonadati</taxon>
        <taxon>Atribacterota</taxon>
        <taxon>Atribacteria</taxon>
        <taxon>Atribacterales</taxon>
        <taxon>Thermatribacteraceae</taxon>
        <taxon>Thermatribacter</taxon>
    </lineage>
</organism>
<dbReference type="PANTHER" id="PTHR42949">
    <property type="entry name" value="ANAEROBIC GLYCEROL-3-PHOSPHATE DEHYDROGENASE SUBUNIT B"/>
    <property type="match status" value="1"/>
</dbReference>
<reference evidence="3 4" key="1">
    <citation type="submission" date="2023-03" db="EMBL/GenBank/DDBJ databases">
        <title>Novel Species.</title>
        <authorList>
            <person name="Ma S."/>
        </authorList>
    </citation>
    <scope>NUCLEOTIDE SEQUENCE [LARGE SCALE GENOMIC DNA]</scope>
    <source>
        <strain evidence="3 4">B11</strain>
    </source>
</reference>
<evidence type="ECO:0000256" key="1">
    <source>
        <dbReference type="ARBA" id="ARBA00023002"/>
    </source>
</evidence>
<keyword evidence="4" id="KW-1185">Reference proteome</keyword>
<evidence type="ECO:0000313" key="4">
    <source>
        <dbReference type="Proteomes" id="UP001461341"/>
    </source>
</evidence>
<dbReference type="InterPro" id="IPR023753">
    <property type="entry name" value="FAD/NAD-binding_dom"/>
</dbReference>
<dbReference type="PANTHER" id="PTHR42949:SF3">
    <property type="entry name" value="ANAEROBIC GLYCEROL-3-PHOSPHATE DEHYDROGENASE SUBUNIT B"/>
    <property type="match status" value="1"/>
</dbReference>
<evidence type="ECO:0000259" key="2">
    <source>
        <dbReference type="Pfam" id="PF07992"/>
    </source>
</evidence>